<evidence type="ECO:0000313" key="2">
    <source>
        <dbReference type="Proteomes" id="UP000054785"/>
    </source>
</evidence>
<sequence length="204" mass="22189">MIVIASVICFDYSPFFGHTALMLKFFQKKLLPVSLEEPFAAAMQLIHALLACKGDPAALHEKIVPVDGALLRCTLSVIARDLAVLHNAISKLYENACHMLPQMDPHAVCDFLHEQALNGDTLSATGEARVLKGCALILAELDAVSMRHITVGNAINRQLMALGCQHDRESLLPPDTPGYLFPGNQKVRFASMYNTLPAPEAPGM</sequence>
<evidence type="ECO:0000313" key="1">
    <source>
        <dbReference type="EMBL" id="KTD03049.1"/>
    </source>
</evidence>
<keyword evidence="2" id="KW-1185">Reference proteome</keyword>
<dbReference type="EMBL" id="LNYC01000014">
    <property type="protein sequence ID" value="KTD03049.1"/>
    <property type="molecule type" value="Genomic_DNA"/>
</dbReference>
<comment type="caution">
    <text evidence="1">The sequence shown here is derived from an EMBL/GenBank/DDBJ whole genome shotgun (WGS) entry which is preliminary data.</text>
</comment>
<proteinExistence type="predicted"/>
<dbReference type="AlphaFoldDB" id="A0A0W0U6A7"/>
<accession>A0A0W0U6A7</accession>
<name>A0A0W0U6A7_9GAMM</name>
<dbReference type="STRING" id="45065.Lgee_0599"/>
<reference evidence="1 2" key="1">
    <citation type="submission" date="2015-11" db="EMBL/GenBank/DDBJ databases">
        <title>Genomic analysis of 38 Legionella species identifies large and diverse effector repertoires.</title>
        <authorList>
            <person name="Burstein D."/>
            <person name="Amaro F."/>
            <person name="Zusman T."/>
            <person name="Lifshitz Z."/>
            <person name="Cohen O."/>
            <person name="Gilbert J.A."/>
            <person name="Pupko T."/>
            <person name="Shuman H.A."/>
            <person name="Segal G."/>
        </authorList>
    </citation>
    <scope>NUCLEOTIDE SEQUENCE [LARGE SCALE GENOMIC DNA]</scope>
    <source>
        <strain evidence="1 2">ATCC 49504</strain>
    </source>
</reference>
<gene>
    <name evidence="1" type="ORF">Lgee_0599</name>
</gene>
<organism evidence="1 2">
    <name type="scientific">Legionella geestiana</name>
    <dbReference type="NCBI Taxonomy" id="45065"/>
    <lineage>
        <taxon>Bacteria</taxon>
        <taxon>Pseudomonadati</taxon>
        <taxon>Pseudomonadota</taxon>
        <taxon>Gammaproteobacteria</taxon>
        <taxon>Legionellales</taxon>
        <taxon>Legionellaceae</taxon>
        <taxon>Legionella</taxon>
    </lineage>
</organism>
<dbReference type="Proteomes" id="UP000054785">
    <property type="component" value="Unassembled WGS sequence"/>
</dbReference>
<protein>
    <submittedName>
        <fullName evidence="1">Uncharacterized protein</fullName>
    </submittedName>
</protein>